<sequence>MPEVPLFQFRSISKFWKKSVKNDELAKKIDTYFTPSYFFARHATLEFFLGEGVGPNDGHRFLLLSEDSVNSVRAELESFISSTLSNVPILHAGSYQNVEAIFIDSPKAYIKITKETDKHNKKVRMEARLCKMKSKWEQARSMYREKKYLFAAVDVESFERDHSCILEVGWSMFNSRTGLYMDRHFCTTEYKHLKNGKFVSDMKDRFSFGKTVWANSKTIADEIVKDLTEEQEKGNVVFVGHGVEMDLKYLENMGVNVSEDIQPVEIFDTAEMNAARVGKPHERINLGKLLDELNIENYSLHNAGNDAHYTLFLFLELCKLPFQPPEETSVSQPASSSTE</sequence>
<reference evidence="2" key="1">
    <citation type="submission" date="2021-06" db="EMBL/GenBank/DDBJ databases">
        <authorList>
            <person name="Kallberg Y."/>
            <person name="Tangrot J."/>
            <person name="Rosling A."/>
        </authorList>
    </citation>
    <scope>NUCLEOTIDE SEQUENCE</scope>
    <source>
        <strain evidence="2">87-6 pot B 2015</strain>
    </source>
</reference>
<protein>
    <submittedName>
        <fullName evidence="2">9431_t:CDS:1</fullName>
    </submittedName>
</protein>
<dbReference type="InterPro" id="IPR013520">
    <property type="entry name" value="Ribonucl_H"/>
</dbReference>
<dbReference type="PANTHER" id="PTHR28083">
    <property type="entry name" value="GOOD FOR FULL DBP5 ACTIVITY PROTEIN 2"/>
    <property type="match status" value="1"/>
</dbReference>
<dbReference type="InterPro" id="IPR048519">
    <property type="entry name" value="Gfd2/YDR514C-like_C"/>
</dbReference>
<proteinExistence type="predicted"/>
<comment type="caution">
    <text evidence="2">The sequence shown here is derived from an EMBL/GenBank/DDBJ whole genome shotgun (WGS) entry which is preliminary data.</text>
</comment>
<feature type="domain" description="Exonuclease" evidence="1">
    <location>
        <begin position="149"/>
        <end position="323"/>
    </location>
</feature>
<dbReference type="GO" id="GO:0003676">
    <property type="term" value="F:nucleic acid binding"/>
    <property type="evidence" value="ECO:0007669"/>
    <property type="project" value="InterPro"/>
</dbReference>
<dbReference type="InterPro" id="IPR036397">
    <property type="entry name" value="RNaseH_sf"/>
</dbReference>
<dbReference type="InterPro" id="IPR012337">
    <property type="entry name" value="RNaseH-like_sf"/>
</dbReference>
<dbReference type="AlphaFoldDB" id="A0A9N8ZET8"/>
<gene>
    <name evidence="2" type="ORF">FMOSSE_LOCUS3202</name>
</gene>
<dbReference type="SUPFAM" id="SSF53098">
    <property type="entry name" value="Ribonuclease H-like"/>
    <property type="match status" value="1"/>
</dbReference>
<organism evidence="2 3">
    <name type="scientific">Funneliformis mosseae</name>
    <name type="common">Endomycorrhizal fungus</name>
    <name type="synonym">Glomus mosseae</name>
    <dbReference type="NCBI Taxonomy" id="27381"/>
    <lineage>
        <taxon>Eukaryota</taxon>
        <taxon>Fungi</taxon>
        <taxon>Fungi incertae sedis</taxon>
        <taxon>Mucoromycota</taxon>
        <taxon>Glomeromycotina</taxon>
        <taxon>Glomeromycetes</taxon>
        <taxon>Glomerales</taxon>
        <taxon>Glomeraceae</taxon>
        <taxon>Funneliformis</taxon>
    </lineage>
</organism>
<dbReference type="Gene3D" id="3.30.420.10">
    <property type="entry name" value="Ribonuclease H-like superfamily/Ribonuclease H"/>
    <property type="match status" value="1"/>
</dbReference>
<keyword evidence="3" id="KW-1185">Reference proteome</keyword>
<dbReference type="Proteomes" id="UP000789375">
    <property type="component" value="Unassembled WGS sequence"/>
</dbReference>
<name>A0A9N8ZET8_FUNMO</name>
<evidence type="ECO:0000259" key="1">
    <source>
        <dbReference type="SMART" id="SM00479"/>
    </source>
</evidence>
<accession>A0A9N8ZET8</accession>
<dbReference type="GO" id="GO:0005634">
    <property type="term" value="C:nucleus"/>
    <property type="evidence" value="ECO:0007669"/>
    <property type="project" value="TreeGrafter"/>
</dbReference>
<dbReference type="SMART" id="SM00479">
    <property type="entry name" value="EXOIII"/>
    <property type="match status" value="1"/>
</dbReference>
<dbReference type="InterPro" id="IPR040151">
    <property type="entry name" value="Gfd2/YDR514C-like"/>
</dbReference>
<evidence type="ECO:0000313" key="3">
    <source>
        <dbReference type="Proteomes" id="UP000789375"/>
    </source>
</evidence>
<dbReference type="Pfam" id="PF21762">
    <property type="entry name" value="DEDDh_C"/>
    <property type="match status" value="1"/>
</dbReference>
<evidence type="ECO:0000313" key="2">
    <source>
        <dbReference type="EMBL" id="CAG8484541.1"/>
    </source>
</evidence>
<dbReference type="EMBL" id="CAJVPP010000454">
    <property type="protein sequence ID" value="CAG8484541.1"/>
    <property type="molecule type" value="Genomic_DNA"/>
</dbReference>
<dbReference type="PANTHER" id="PTHR28083:SF1">
    <property type="entry name" value="GOOD FOR FULL DBP5 ACTIVITY PROTEIN 2"/>
    <property type="match status" value="1"/>
</dbReference>